<dbReference type="Pfam" id="PF14054">
    <property type="entry name" value="DUF4249"/>
    <property type="match status" value="1"/>
</dbReference>
<accession>A0ABT4UNH1</accession>
<organism evidence="1 2">
    <name type="scientific">Polluticaenibacter yanchengensis</name>
    <dbReference type="NCBI Taxonomy" id="3014562"/>
    <lineage>
        <taxon>Bacteria</taxon>
        <taxon>Pseudomonadati</taxon>
        <taxon>Bacteroidota</taxon>
        <taxon>Chitinophagia</taxon>
        <taxon>Chitinophagales</taxon>
        <taxon>Chitinophagaceae</taxon>
        <taxon>Polluticaenibacter</taxon>
    </lineage>
</organism>
<evidence type="ECO:0000313" key="1">
    <source>
        <dbReference type="EMBL" id="MDA3616397.1"/>
    </source>
</evidence>
<name>A0ABT4UNH1_9BACT</name>
<dbReference type="InterPro" id="IPR025345">
    <property type="entry name" value="DUF4249"/>
</dbReference>
<gene>
    <name evidence="1" type="ORF">O3P16_16410</name>
</gene>
<dbReference type="EMBL" id="JAQGEF010000029">
    <property type="protein sequence ID" value="MDA3616397.1"/>
    <property type="molecule type" value="Genomic_DNA"/>
</dbReference>
<sequence length="273" mass="30372">MALNIKNTFLKSLPLALLVLTTACQKVIDIDLKDTPKKMVIEAVVTDIAGQAKVLITQTKNYNESNTPDYLPGGKVSISDNEGNTVVFSETATGRFEAPALVGQASKTYTLKVEINNQTYTSSVKMPEKVVLDDAYITEEFLFGENRKMTTVDYQDPPGVGNFYRCVQFINGKKDNTIYINSDDYTDGRYMKDKLFYIADEDKGQEVIKSGDEIKVEFMSLEKSVYKYWFSLDMGATGENQAATPANPVSNITNGALGYFSVHPYQSKTFIVP</sequence>
<reference evidence="1 2" key="1">
    <citation type="submission" date="2022-12" db="EMBL/GenBank/DDBJ databases">
        <title>Chitinophagaceae gen. sp. nov., a new member of the family Chitinophagaceae, isolated from soil in a chemical factory.</title>
        <authorList>
            <person name="Ke Z."/>
        </authorList>
    </citation>
    <scope>NUCLEOTIDE SEQUENCE [LARGE SCALE GENOMIC DNA]</scope>
    <source>
        <strain evidence="1 2">LY-5</strain>
    </source>
</reference>
<dbReference type="Proteomes" id="UP001210231">
    <property type="component" value="Unassembled WGS sequence"/>
</dbReference>
<keyword evidence="2" id="KW-1185">Reference proteome</keyword>
<comment type="caution">
    <text evidence="1">The sequence shown here is derived from an EMBL/GenBank/DDBJ whole genome shotgun (WGS) entry which is preliminary data.</text>
</comment>
<dbReference type="PROSITE" id="PS51257">
    <property type="entry name" value="PROKAR_LIPOPROTEIN"/>
    <property type="match status" value="1"/>
</dbReference>
<evidence type="ECO:0000313" key="2">
    <source>
        <dbReference type="Proteomes" id="UP001210231"/>
    </source>
</evidence>
<proteinExistence type="predicted"/>
<dbReference type="RefSeq" id="WP_407032726.1">
    <property type="nucleotide sequence ID" value="NZ_JAQGEF010000029.1"/>
</dbReference>
<protein>
    <submittedName>
        <fullName evidence="1">DUF4249 domain-containing protein</fullName>
    </submittedName>
</protein>